<dbReference type="PANTHER" id="PTHR11669:SF0">
    <property type="entry name" value="PROTEIN STICHEL-LIKE 2"/>
    <property type="match status" value="1"/>
</dbReference>
<dbReference type="Proteomes" id="UP001576784">
    <property type="component" value="Unassembled WGS sequence"/>
</dbReference>
<dbReference type="EC" id="2.7.7.7" evidence="12"/>
<reference evidence="14 15" key="1">
    <citation type="submission" date="2024-09" db="EMBL/GenBank/DDBJ databases">
        <title>Floridaenema gen nov. (Aerosakkonemataceae, Aerosakkonematales ord. nov., Cyanobacteria) from benthic tropical and subtropical fresh waters, with the description of four new species.</title>
        <authorList>
            <person name="Moretto J.A."/>
            <person name="Berthold D.E."/>
            <person name="Lefler F.W."/>
            <person name="Huang I.-S."/>
            <person name="Laughinghouse H. IV."/>
        </authorList>
    </citation>
    <scope>NUCLEOTIDE SEQUENCE [LARGE SCALE GENOMIC DNA]</scope>
    <source>
        <strain evidence="14 15">BLCC-F50</strain>
    </source>
</reference>
<accession>A0ABV4XTG4</accession>
<dbReference type="NCBIfam" id="TIGR02397">
    <property type="entry name" value="dnaX_nterm"/>
    <property type="match status" value="1"/>
</dbReference>
<evidence type="ECO:0000256" key="12">
    <source>
        <dbReference type="RuleBase" id="RU364063"/>
    </source>
</evidence>
<keyword evidence="8 12" id="KW-0067">ATP-binding</keyword>
<keyword evidence="15" id="KW-1185">Reference proteome</keyword>
<evidence type="ECO:0000256" key="3">
    <source>
        <dbReference type="ARBA" id="ARBA00022695"/>
    </source>
</evidence>
<evidence type="ECO:0000256" key="10">
    <source>
        <dbReference type="ARBA" id="ARBA00023054"/>
    </source>
</evidence>
<keyword evidence="5" id="KW-0479">Metal-binding</keyword>
<dbReference type="InterPro" id="IPR012763">
    <property type="entry name" value="DNA_pol_III_sug/sutau_N"/>
</dbReference>
<dbReference type="SUPFAM" id="SSF48019">
    <property type="entry name" value="post-AAA+ oligomerization domain-like"/>
    <property type="match status" value="1"/>
</dbReference>
<dbReference type="Gene3D" id="1.20.272.10">
    <property type="match status" value="1"/>
</dbReference>
<proteinExistence type="inferred from homology"/>
<dbReference type="NCBIfam" id="TIGR01128">
    <property type="entry name" value="holA"/>
    <property type="match status" value="1"/>
</dbReference>
<dbReference type="InterPro" id="IPR027417">
    <property type="entry name" value="P-loop_NTPase"/>
</dbReference>
<dbReference type="CDD" id="cd00009">
    <property type="entry name" value="AAA"/>
    <property type="match status" value="1"/>
</dbReference>
<dbReference type="Pfam" id="PF13177">
    <property type="entry name" value="DNA_pol3_delta2"/>
    <property type="match status" value="1"/>
</dbReference>
<keyword evidence="4 12" id="KW-0235">DNA replication</keyword>
<dbReference type="Pfam" id="PF22608">
    <property type="entry name" value="DNAX_ATPase_lid"/>
    <property type="match status" value="1"/>
</dbReference>
<keyword evidence="7" id="KW-0862">Zinc</keyword>
<dbReference type="RefSeq" id="WP_413264655.1">
    <property type="nucleotide sequence ID" value="NZ_JBHFNR010000142.1"/>
</dbReference>
<evidence type="ECO:0000313" key="14">
    <source>
        <dbReference type="EMBL" id="MFB2895014.1"/>
    </source>
</evidence>
<dbReference type="NCBIfam" id="NF011510">
    <property type="entry name" value="PRK14948.1"/>
    <property type="match status" value="1"/>
</dbReference>
<gene>
    <name evidence="12" type="primary">dnaX</name>
    <name evidence="14" type="ORF">ACE1CI_19070</name>
</gene>
<comment type="function">
    <text evidence="12">DNA polymerase III is a complex, multichain enzyme responsible for most of the replicative synthesis in bacteria. This DNA polymerase also exhibits 3' to 5' exonuclease activity.</text>
</comment>
<dbReference type="SMART" id="SM00382">
    <property type="entry name" value="AAA"/>
    <property type="match status" value="1"/>
</dbReference>
<dbReference type="Gene3D" id="1.10.8.60">
    <property type="match status" value="1"/>
</dbReference>
<dbReference type="GO" id="GO:0003887">
    <property type="term" value="F:DNA-directed DNA polymerase activity"/>
    <property type="evidence" value="ECO:0007669"/>
    <property type="project" value="UniProtKB-EC"/>
</dbReference>
<dbReference type="InterPro" id="IPR003593">
    <property type="entry name" value="AAA+_ATPase"/>
</dbReference>
<evidence type="ECO:0000256" key="5">
    <source>
        <dbReference type="ARBA" id="ARBA00022723"/>
    </source>
</evidence>
<evidence type="ECO:0000256" key="8">
    <source>
        <dbReference type="ARBA" id="ARBA00022840"/>
    </source>
</evidence>
<comment type="caution">
    <text evidence="14">The sequence shown here is derived from an EMBL/GenBank/DDBJ whole genome shotgun (WGS) entry which is preliminary data.</text>
</comment>
<comment type="similarity">
    <text evidence="1 12">Belongs to the DnaX/STICHEL family.</text>
</comment>
<evidence type="ECO:0000256" key="9">
    <source>
        <dbReference type="ARBA" id="ARBA00022932"/>
    </source>
</evidence>
<evidence type="ECO:0000256" key="6">
    <source>
        <dbReference type="ARBA" id="ARBA00022741"/>
    </source>
</evidence>
<dbReference type="EMBL" id="JBHFNR010000142">
    <property type="protein sequence ID" value="MFB2895014.1"/>
    <property type="molecule type" value="Genomic_DNA"/>
</dbReference>
<dbReference type="Gene3D" id="3.40.50.300">
    <property type="entry name" value="P-loop containing nucleotide triphosphate hydrolases"/>
    <property type="match status" value="1"/>
</dbReference>
<dbReference type="InterPro" id="IPR045085">
    <property type="entry name" value="HLD_clamp_pol_III_gamma_tau"/>
</dbReference>
<dbReference type="PANTHER" id="PTHR11669">
    <property type="entry name" value="REPLICATION FACTOR C / DNA POLYMERASE III GAMMA-TAU SUBUNIT"/>
    <property type="match status" value="1"/>
</dbReference>
<comment type="subunit">
    <text evidence="12">DNA polymerase III contains a core (composed of alpha, epsilon and theta chains) that associates with a tau subunit. This core dimerizes to form the POLIII' complex. PolIII' associates with the gamma complex (composed of gamma, delta, delta', psi and chi chains) and with the beta chain to form the complete DNA polymerase III complex.</text>
</comment>
<dbReference type="NCBIfam" id="NF004046">
    <property type="entry name" value="PRK05563.1"/>
    <property type="match status" value="1"/>
</dbReference>
<dbReference type="InterPro" id="IPR008921">
    <property type="entry name" value="DNA_pol3_clamp-load_cplx_C"/>
</dbReference>
<evidence type="ECO:0000313" key="15">
    <source>
        <dbReference type="Proteomes" id="UP001576784"/>
    </source>
</evidence>
<keyword evidence="10" id="KW-0175">Coiled coil</keyword>
<keyword evidence="3 12" id="KW-0548">Nucleotidyltransferase</keyword>
<feature type="domain" description="AAA+ ATPase" evidence="13">
    <location>
        <begin position="36"/>
        <end position="180"/>
    </location>
</feature>
<evidence type="ECO:0000256" key="11">
    <source>
        <dbReference type="ARBA" id="ARBA00049244"/>
    </source>
</evidence>
<dbReference type="InterPro" id="IPR050238">
    <property type="entry name" value="DNA_Rep/Repair_Clamp_Loader"/>
</dbReference>
<dbReference type="SUPFAM" id="SSF52540">
    <property type="entry name" value="P-loop containing nucleoside triphosphate hydrolases"/>
    <property type="match status" value="1"/>
</dbReference>
<dbReference type="InterPro" id="IPR005790">
    <property type="entry name" value="DNA_polIII_delta"/>
</dbReference>
<evidence type="ECO:0000256" key="1">
    <source>
        <dbReference type="ARBA" id="ARBA00006360"/>
    </source>
</evidence>
<name>A0ABV4XTG4_9CYAN</name>
<dbReference type="Pfam" id="PF23007">
    <property type="entry name" value="DnaA_N-like_STI"/>
    <property type="match status" value="1"/>
</dbReference>
<organism evidence="14 15">
    <name type="scientific">Floridaenema flaviceps BLCC-F50</name>
    <dbReference type="NCBI Taxonomy" id="3153642"/>
    <lineage>
        <taxon>Bacteria</taxon>
        <taxon>Bacillati</taxon>
        <taxon>Cyanobacteriota</taxon>
        <taxon>Cyanophyceae</taxon>
        <taxon>Oscillatoriophycideae</taxon>
        <taxon>Aerosakkonematales</taxon>
        <taxon>Aerosakkonemataceae</taxon>
        <taxon>Floridanema</taxon>
        <taxon>Floridanema flaviceps</taxon>
    </lineage>
</organism>
<keyword evidence="6 12" id="KW-0547">Nucleotide-binding</keyword>
<evidence type="ECO:0000256" key="4">
    <source>
        <dbReference type="ARBA" id="ARBA00022705"/>
    </source>
</evidence>
<dbReference type="InterPro" id="IPR054506">
    <property type="entry name" value="DnaA_N-like_STI"/>
</dbReference>
<keyword evidence="2 12" id="KW-0808">Transferase</keyword>
<evidence type="ECO:0000256" key="7">
    <source>
        <dbReference type="ARBA" id="ARBA00022833"/>
    </source>
</evidence>
<keyword evidence="9 12" id="KW-0239">DNA-directed DNA polymerase</keyword>
<sequence>MYIPFHQKYRPQTFAELVGQNAISTTLTNAINNQQIAPAYLFTGSRGTGKTSSARILAKSLNCQASEQPTATPCGKCEICQSIKSGSCLDVIEIDAASHTGVENVREIISATQFTPAQCRYKVYVIDEVHGLSSAAMNALLKTLEEPPKAVVFVLATTDPQRVLATIISRCQRFDFRRIELTAMVNHLRYIATAEDINITNEALTLIAQIAQGGLRDAESLLEQLSLLSGEITKEQIWELVGAVPEDDLLVMLEAVITNNPEKLIDVSRQLMERGREPLTILQDLVRFYRDLLIAKTAPNRGDLAACTAATWQQLCANASNWQVAHILAGQEYLRTTEAQLKSSNCPHLWLEIALIGLLSVVNQNASSNQQSSSTDIWTQTLKQLPLSIKALLQQHGKLVALEAGTATIKISSEALKHKVPVARLESALSQAVGTNTRLQLIS</sequence>
<dbReference type="InterPro" id="IPR022754">
    <property type="entry name" value="DNA_pol_III_gamma-3"/>
</dbReference>
<dbReference type="Pfam" id="PF12169">
    <property type="entry name" value="DNA_pol3_gamma3"/>
    <property type="match status" value="1"/>
</dbReference>
<protein>
    <recommendedName>
        <fullName evidence="12">DNA polymerase III subunit gamma/tau</fullName>
        <ecNumber evidence="12">2.7.7.7</ecNumber>
    </recommendedName>
</protein>
<evidence type="ECO:0000259" key="13">
    <source>
        <dbReference type="SMART" id="SM00382"/>
    </source>
</evidence>
<comment type="catalytic activity">
    <reaction evidence="11 12">
        <text>DNA(n) + a 2'-deoxyribonucleoside 5'-triphosphate = DNA(n+1) + diphosphate</text>
        <dbReference type="Rhea" id="RHEA:22508"/>
        <dbReference type="Rhea" id="RHEA-COMP:17339"/>
        <dbReference type="Rhea" id="RHEA-COMP:17340"/>
        <dbReference type="ChEBI" id="CHEBI:33019"/>
        <dbReference type="ChEBI" id="CHEBI:61560"/>
        <dbReference type="ChEBI" id="CHEBI:173112"/>
        <dbReference type="EC" id="2.7.7.7"/>
    </reaction>
</comment>
<evidence type="ECO:0000256" key="2">
    <source>
        <dbReference type="ARBA" id="ARBA00022679"/>
    </source>
</evidence>